<comment type="caution">
    <text evidence="8">The sequence shown here is derived from an EMBL/GenBank/DDBJ whole genome shotgun (WGS) entry which is preliminary data.</text>
</comment>
<dbReference type="Gene3D" id="3.30.559.10">
    <property type="entry name" value="Chloramphenicol acetyltransferase-like domain"/>
    <property type="match status" value="1"/>
</dbReference>
<dbReference type="Pfam" id="PF00698">
    <property type="entry name" value="Acyl_transf_1"/>
    <property type="match status" value="1"/>
</dbReference>
<dbReference type="InterPro" id="IPR009081">
    <property type="entry name" value="PP-bd_ACP"/>
</dbReference>
<dbReference type="SMART" id="SM00822">
    <property type="entry name" value="PKS_KR"/>
    <property type="match status" value="1"/>
</dbReference>
<feature type="domain" description="Carrier" evidence="6">
    <location>
        <begin position="1299"/>
        <end position="1374"/>
    </location>
</feature>
<dbReference type="PROSITE" id="PS50075">
    <property type="entry name" value="CARRIER"/>
    <property type="match status" value="1"/>
</dbReference>
<proteinExistence type="predicted"/>
<dbReference type="Gene3D" id="3.30.559.30">
    <property type="entry name" value="Nonribosomal peptide synthetase, condensation domain"/>
    <property type="match status" value="1"/>
</dbReference>
<dbReference type="InterPro" id="IPR014031">
    <property type="entry name" value="Ketoacyl_synth_C"/>
</dbReference>
<dbReference type="GO" id="GO:0006633">
    <property type="term" value="P:fatty acid biosynthetic process"/>
    <property type="evidence" value="ECO:0007669"/>
    <property type="project" value="TreeGrafter"/>
</dbReference>
<dbReference type="InterPro" id="IPR036291">
    <property type="entry name" value="NAD(P)-bd_dom_sf"/>
</dbReference>
<dbReference type="InterPro" id="IPR001227">
    <property type="entry name" value="Ac_transferase_dom_sf"/>
</dbReference>
<dbReference type="Gene3D" id="3.30.70.3290">
    <property type="match status" value="1"/>
</dbReference>
<dbReference type="InterPro" id="IPR014030">
    <property type="entry name" value="Ketoacyl_synth_N"/>
</dbReference>
<keyword evidence="9" id="KW-1185">Reference proteome</keyword>
<dbReference type="InterPro" id="IPR020841">
    <property type="entry name" value="PKS_Beta-ketoAc_synthase_dom"/>
</dbReference>
<dbReference type="SUPFAM" id="SSF47336">
    <property type="entry name" value="ACP-like"/>
    <property type="match status" value="1"/>
</dbReference>
<dbReference type="Pfam" id="PF08659">
    <property type="entry name" value="KR"/>
    <property type="match status" value="1"/>
</dbReference>
<dbReference type="GO" id="GO:0004312">
    <property type="term" value="F:fatty acid synthase activity"/>
    <property type="evidence" value="ECO:0007669"/>
    <property type="project" value="TreeGrafter"/>
</dbReference>
<dbReference type="InterPro" id="IPR023213">
    <property type="entry name" value="CAT-like_dom_sf"/>
</dbReference>
<evidence type="ECO:0000256" key="2">
    <source>
        <dbReference type="ARBA" id="ARBA00022450"/>
    </source>
</evidence>
<evidence type="ECO:0000259" key="6">
    <source>
        <dbReference type="PROSITE" id="PS50075"/>
    </source>
</evidence>
<dbReference type="EMBL" id="BMMF01000013">
    <property type="protein sequence ID" value="GGK48900.1"/>
    <property type="molecule type" value="Genomic_DNA"/>
</dbReference>
<dbReference type="SUPFAM" id="SSF51735">
    <property type="entry name" value="NAD(P)-binding Rossmann-fold domains"/>
    <property type="match status" value="2"/>
</dbReference>
<feature type="domain" description="Ketosynthase family 3 (KS3)" evidence="7">
    <location>
        <begin position="1"/>
        <end position="410"/>
    </location>
</feature>
<dbReference type="PROSITE" id="PS00012">
    <property type="entry name" value="PHOSPHOPANTETHEINE"/>
    <property type="match status" value="1"/>
</dbReference>
<dbReference type="InterPro" id="IPR032821">
    <property type="entry name" value="PKS_assoc"/>
</dbReference>
<dbReference type="Pfam" id="PF02801">
    <property type="entry name" value="Ketoacyl-synt_C"/>
    <property type="match status" value="1"/>
</dbReference>
<keyword evidence="2" id="KW-0596">Phosphopantetheine</keyword>
<dbReference type="InterPro" id="IPR001242">
    <property type="entry name" value="Condensation_dom"/>
</dbReference>
<dbReference type="GO" id="GO:0005886">
    <property type="term" value="C:plasma membrane"/>
    <property type="evidence" value="ECO:0007669"/>
    <property type="project" value="TreeGrafter"/>
</dbReference>
<name>A0A917QG56_9HYPH</name>
<dbReference type="CDD" id="cd19531">
    <property type="entry name" value="LCL_NRPS-like"/>
    <property type="match status" value="1"/>
</dbReference>
<dbReference type="InterPro" id="IPR057326">
    <property type="entry name" value="KR_dom"/>
</dbReference>
<dbReference type="Gene3D" id="3.40.366.10">
    <property type="entry name" value="Malonyl-Coenzyme A Acyl Carrier Protein, domain 2"/>
    <property type="match status" value="1"/>
</dbReference>
<comment type="cofactor">
    <cofactor evidence="1">
        <name>pantetheine 4'-phosphate</name>
        <dbReference type="ChEBI" id="CHEBI:47942"/>
    </cofactor>
</comment>
<dbReference type="GO" id="GO:0071770">
    <property type="term" value="P:DIM/DIP cell wall layer assembly"/>
    <property type="evidence" value="ECO:0007669"/>
    <property type="project" value="TreeGrafter"/>
</dbReference>
<evidence type="ECO:0000256" key="1">
    <source>
        <dbReference type="ARBA" id="ARBA00001957"/>
    </source>
</evidence>
<dbReference type="CDD" id="cd00833">
    <property type="entry name" value="PKS"/>
    <property type="match status" value="1"/>
</dbReference>
<gene>
    <name evidence="8" type="ORF">GCM10011322_39930</name>
</gene>
<keyword evidence="3" id="KW-0597">Phosphoprotein</keyword>
<dbReference type="SUPFAM" id="SSF52777">
    <property type="entry name" value="CoA-dependent acyltransferases"/>
    <property type="match status" value="2"/>
</dbReference>
<dbReference type="Proteomes" id="UP000600449">
    <property type="component" value="Unassembled WGS sequence"/>
</dbReference>
<dbReference type="SMART" id="SM00827">
    <property type="entry name" value="PKS_AT"/>
    <property type="match status" value="1"/>
</dbReference>
<evidence type="ECO:0000256" key="5">
    <source>
        <dbReference type="SAM" id="MobiDB-lite"/>
    </source>
</evidence>
<feature type="compositionally biased region" description="Basic and acidic residues" evidence="5">
    <location>
        <begin position="1823"/>
        <end position="1833"/>
    </location>
</feature>
<dbReference type="InterPro" id="IPR016035">
    <property type="entry name" value="Acyl_Trfase/lysoPLipase"/>
</dbReference>
<dbReference type="SUPFAM" id="SSF52151">
    <property type="entry name" value="FabD/lysophospholipase-like"/>
    <property type="match status" value="1"/>
</dbReference>
<dbReference type="InterPro" id="IPR013968">
    <property type="entry name" value="PKS_KR"/>
</dbReference>
<dbReference type="SUPFAM" id="SSF55048">
    <property type="entry name" value="Probable ACP-binding domain of malonyl-CoA ACP transacylase"/>
    <property type="match status" value="1"/>
</dbReference>
<sequence>MPGCPDRRAFWRRLVAGEECLTRFARDEMLADGVPARLLDDPAYVPVAGYLEDADRFDAAFFGTTPSEARRTDPQQRLLLECAYHALGDAGYAPATLPGVVGVYAGTGANAHFWRDLEYANDDPSEQFLSYVGNDKDFAATRIAYRLGLKGAAVAVQTACSTALVAVHLACQSLLLGETDMALAGASSLRLPRRAGYRYEPDGIESPDGHCRPFDANAAGTVFGDGVAMLALRRLDDALASGDRIHAVIRGSAVNNDGADKLGFTAPSESGQIGAVAEALAVAGCDPADVAFIETHGTGTALGDAVEVSALATVFAGARRAAPCPLGSVKANIGHTDTVAGAAGLIKAALALQNRLLPPQVNFAAPNPLLGLADRGFRVHDHALPLAPGAVAGVSSFGIGGSNVHMVLEAPPQRAARSARAVAGARIFPVAAASPEALAHRLDDLADMVARDAPDPDDLTFTLRRTEAGLRCRHVRIAGPDETPFAGGAPAPRIASPADKPARRVFLMPGQGAQYPGMGSGLYERFAGYREAIDEAAAILTPLLGEDVRRLMAAGTPEELAQTRLTQPLVFACDVACARLLQSVGVAPDMIIGHSLGEYAAACMAGVFSFADGLRLVARRGALMQALPTGRMVAVGADAETVARHLRGATAIAALNARESTVISGPPQDVSASVAALEAAGHACLPLATSHAFHSAMMEPMLDAFRAELARTALRPPRIPVVSNLTGGILSDADATSPDYWCRQLRAPVRFADGIGTLLAEGPAILLEAGPGRVLSSLARRHPAFAEAVGAHALLPPPQERRDEVAAVLEAAGAAWVSGAEVDWGALDDVSEPRVVDLPPYRFARERHWLDPAPARMRPMEEPRLPQILVPGWRRDPRRAPREGRLDGRWLVEASGNGADTAIAEALRALGAQAEVLPLDRIVADATSETAGIVLVGAGGDPLARVAASARAAETRGSAHPLAIAWQASGLFDVTGAERLDPNAALALGALRCLPLEHPNVTLAIADVDDPAAAAALLAHDLAAGAPAPLVAYRAGRRWLPVEEPLKEATEPPRIGGPILITGGHGGVGGLAARAVAALASEGGVDIYLLSRTGGAAPELPNARVHALVGDVGAEGTLRDTVSTILARHGRLAGVIHAAGSLDRSGFEPLAGAVAEAYARHAPAKIAGTTALVEALEGVAIDFCLLVSSLSTRLGGIAYGAYAAANAVLDQIAEAQARLGRPWLAADLDAFDLDPAANARDALTATTGDATFRRLIGAATHGHAGTLVVTANAYAPRRARWVAAASTAEISGDTPARLDEAAPAASPVDAAWCEVLGIEACADDENFFALGGSSLLALQVLARIRRTTGVEMGLADFLAAPTLAALREAAGTPATAQAEPAIRADRSAPLPILPGQRRIWVAEQMSPGRSNFAVNAAYAVEGPLDVAALGRALGALAARHEPLRTRFVVLDGVPHQIVDPAPAETRLDVVDAPEEVTGPRDAFFARPFDLAEGRLWRAMLLRHGPDRHTLLLAVHHIVVDDWSIGLLLDDLGRLYRAARTGAPQAEPAPVQFADICVARATRAELEADLAYWRRTLADLPDAPPLPSDAEADAAEDPHAGGVVAVEIAPRTLARLRTAAAAHGTTPYVWLLSAFQTALCGLGGARDIAVGTPLAGRTEPQSEEIVGYFVNPATLRLSLAEGETFAHLVARAGETVAAAHAHGGTPFESVLDALGRPAGATTFRAWMTLLTHAAPKNLDDDLRVTPIRLPDRPARIPLALVLEPEAEGLIGHLEFARATYRAQTAEALASAFSRILERSLAEPSSAVADMLSLCEDIRRDADQKNTEHFAETQRRRLASARRTTRSAARGIDR</sequence>
<dbReference type="InterPro" id="IPR014043">
    <property type="entry name" value="Acyl_transferase_dom"/>
</dbReference>
<keyword evidence="4" id="KW-0808">Transferase</keyword>
<accession>A0A917QG56</accession>
<dbReference type="Pfam" id="PF00668">
    <property type="entry name" value="Condensation"/>
    <property type="match status" value="1"/>
</dbReference>
<evidence type="ECO:0000256" key="4">
    <source>
        <dbReference type="ARBA" id="ARBA00022679"/>
    </source>
</evidence>
<dbReference type="Pfam" id="PF16197">
    <property type="entry name" value="KAsynt_C_assoc"/>
    <property type="match status" value="1"/>
</dbReference>
<evidence type="ECO:0000259" key="7">
    <source>
        <dbReference type="PROSITE" id="PS52004"/>
    </source>
</evidence>
<evidence type="ECO:0008006" key="10">
    <source>
        <dbReference type="Google" id="ProtNLM"/>
    </source>
</evidence>
<dbReference type="InterPro" id="IPR016036">
    <property type="entry name" value="Malonyl_transacylase_ACP-bd"/>
</dbReference>
<dbReference type="Gene3D" id="1.10.1200.10">
    <property type="entry name" value="ACP-like"/>
    <property type="match status" value="1"/>
</dbReference>
<evidence type="ECO:0000256" key="3">
    <source>
        <dbReference type="ARBA" id="ARBA00022553"/>
    </source>
</evidence>
<dbReference type="GO" id="GO:0005737">
    <property type="term" value="C:cytoplasm"/>
    <property type="evidence" value="ECO:0007669"/>
    <property type="project" value="TreeGrafter"/>
</dbReference>
<evidence type="ECO:0000313" key="8">
    <source>
        <dbReference type="EMBL" id="GGK48900.1"/>
    </source>
</evidence>
<dbReference type="InterPro" id="IPR006162">
    <property type="entry name" value="Ppantetheine_attach_site"/>
</dbReference>
<protein>
    <recommendedName>
        <fullName evidence="10">Amino acid adenylation domain-containing protein</fullName>
    </recommendedName>
</protein>
<dbReference type="PANTHER" id="PTHR43775">
    <property type="entry name" value="FATTY ACID SYNTHASE"/>
    <property type="match status" value="1"/>
</dbReference>
<dbReference type="Pfam" id="PF00109">
    <property type="entry name" value="ketoacyl-synt"/>
    <property type="match status" value="1"/>
</dbReference>
<dbReference type="InterPro" id="IPR050091">
    <property type="entry name" value="PKS_NRPS_Biosynth_Enz"/>
</dbReference>
<dbReference type="PANTHER" id="PTHR43775:SF37">
    <property type="entry name" value="SI:DKEY-61P9.11"/>
    <property type="match status" value="1"/>
</dbReference>
<dbReference type="InterPro" id="IPR036736">
    <property type="entry name" value="ACP-like_sf"/>
</dbReference>
<dbReference type="InterPro" id="IPR016039">
    <property type="entry name" value="Thiolase-like"/>
</dbReference>
<feature type="compositionally biased region" description="Basic residues" evidence="5">
    <location>
        <begin position="1834"/>
        <end position="1843"/>
    </location>
</feature>
<dbReference type="Gene3D" id="3.40.50.720">
    <property type="entry name" value="NAD(P)-binding Rossmann-like Domain"/>
    <property type="match status" value="1"/>
</dbReference>
<reference evidence="8 9" key="1">
    <citation type="journal article" date="2014" name="Int. J. Syst. Evol. Microbiol.">
        <title>Complete genome sequence of Corynebacterium casei LMG S-19264T (=DSM 44701T), isolated from a smear-ripened cheese.</title>
        <authorList>
            <consortium name="US DOE Joint Genome Institute (JGI-PGF)"/>
            <person name="Walter F."/>
            <person name="Albersmeier A."/>
            <person name="Kalinowski J."/>
            <person name="Ruckert C."/>
        </authorList>
    </citation>
    <scope>NUCLEOTIDE SEQUENCE [LARGE SCALE GENOMIC DNA]</scope>
    <source>
        <strain evidence="8 9">CGMCC 1.9161</strain>
    </source>
</reference>
<organism evidence="8 9">
    <name type="scientific">Salinarimonas ramus</name>
    <dbReference type="NCBI Taxonomy" id="690164"/>
    <lineage>
        <taxon>Bacteria</taxon>
        <taxon>Pseudomonadati</taxon>
        <taxon>Pseudomonadota</taxon>
        <taxon>Alphaproteobacteria</taxon>
        <taxon>Hyphomicrobiales</taxon>
        <taxon>Salinarimonadaceae</taxon>
        <taxon>Salinarimonas</taxon>
    </lineage>
</organism>
<dbReference type="SUPFAM" id="SSF53901">
    <property type="entry name" value="Thiolase-like"/>
    <property type="match status" value="1"/>
</dbReference>
<dbReference type="SMART" id="SM00825">
    <property type="entry name" value="PKS_KS"/>
    <property type="match status" value="1"/>
</dbReference>
<evidence type="ECO:0000313" key="9">
    <source>
        <dbReference type="Proteomes" id="UP000600449"/>
    </source>
</evidence>
<feature type="region of interest" description="Disordered" evidence="5">
    <location>
        <begin position="1823"/>
        <end position="1852"/>
    </location>
</feature>
<dbReference type="PROSITE" id="PS52004">
    <property type="entry name" value="KS3_2"/>
    <property type="match status" value="1"/>
</dbReference>
<dbReference type="Gene3D" id="3.40.47.10">
    <property type="match status" value="1"/>
</dbReference>
<dbReference type="Pfam" id="PF00550">
    <property type="entry name" value="PP-binding"/>
    <property type="match status" value="1"/>
</dbReference>